<feature type="compositionally biased region" description="Basic residues" evidence="1">
    <location>
        <begin position="354"/>
        <end position="367"/>
    </location>
</feature>
<dbReference type="AlphaFoldDB" id="A0AAW0WSS0"/>
<feature type="compositionally biased region" description="Polar residues" evidence="1">
    <location>
        <begin position="266"/>
        <end position="276"/>
    </location>
</feature>
<feature type="transmembrane region" description="Helical" evidence="2">
    <location>
        <begin position="31"/>
        <end position="49"/>
    </location>
</feature>
<organism evidence="3 4">
    <name type="scientific">Cherax quadricarinatus</name>
    <name type="common">Australian red claw crayfish</name>
    <dbReference type="NCBI Taxonomy" id="27406"/>
    <lineage>
        <taxon>Eukaryota</taxon>
        <taxon>Metazoa</taxon>
        <taxon>Ecdysozoa</taxon>
        <taxon>Arthropoda</taxon>
        <taxon>Crustacea</taxon>
        <taxon>Multicrustacea</taxon>
        <taxon>Malacostraca</taxon>
        <taxon>Eumalacostraca</taxon>
        <taxon>Eucarida</taxon>
        <taxon>Decapoda</taxon>
        <taxon>Pleocyemata</taxon>
        <taxon>Astacidea</taxon>
        <taxon>Parastacoidea</taxon>
        <taxon>Parastacidae</taxon>
        <taxon>Cherax</taxon>
    </lineage>
</organism>
<evidence type="ECO:0000313" key="4">
    <source>
        <dbReference type="Proteomes" id="UP001445076"/>
    </source>
</evidence>
<name>A0AAW0WSS0_CHEQU</name>
<feature type="region of interest" description="Disordered" evidence="1">
    <location>
        <begin position="191"/>
        <end position="309"/>
    </location>
</feature>
<keyword evidence="2" id="KW-0812">Transmembrane</keyword>
<feature type="compositionally biased region" description="Basic and acidic residues" evidence="1">
    <location>
        <begin position="212"/>
        <end position="224"/>
    </location>
</feature>
<keyword evidence="2" id="KW-1133">Transmembrane helix</keyword>
<sequence>MFPRIHLIDLTTVAPLLIPFVYLAGGSFYQVFRLVFGTLFPAYYSYKAVKTKNVKEYVKWMMYWIVFAFFTCFETLTDLFLSFWFPFYYELKILVVLWLLSPATRGSSILYRKFVHPWLTRREDDIDNCIAQAKQQGYSTVIQLGTKGVNYATTVLMQTAIKASGGIVNQLRRSYSSGELADEDMNRNVKALPHIPDDDYDDRNHSSGSYEGEPRIRAESDAAYKPRGSSASRVVRSSKTRSADVSEVYYQDVADEGIQRRRSPRTQDTARSQPTLHFQEPLAKGQPRKRGKSENRPRPKSMINAADVTRGAEWARAQRVGSTVSLNTELELSESSSHSSLASIASSSPGQHSVRPKTRTGSTRRPRVNSQGRKVTGTLSRSSSRSHTSVVKKGGSLEAGSESE</sequence>
<evidence type="ECO:0000256" key="1">
    <source>
        <dbReference type="SAM" id="MobiDB-lite"/>
    </source>
</evidence>
<dbReference type="PANTHER" id="PTHR12300">
    <property type="entry name" value="HVA22-LIKE PROTEINS"/>
    <property type="match status" value="1"/>
</dbReference>
<dbReference type="Pfam" id="PF03134">
    <property type="entry name" value="TB2_DP1_HVA22"/>
    <property type="match status" value="1"/>
</dbReference>
<dbReference type="PANTHER" id="PTHR12300:SF117">
    <property type="entry name" value="LP05237P-RELATED"/>
    <property type="match status" value="1"/>
</dbReference>
<dbReference type="GO" id="GO:0005789">
    <property type="term" value="C:endoplasmic reticulum membrane"/>
    <property type="evidence" value="ECO:0007669"/>
    <property type="project" value="TreeGrafter"/>
</dbReference>
<dbReference type="Proteomes" id="UP001445076">
    <property type="component" value="Unassembled WGS sequence"/>
</dbReference>
<comment type="caution">
    <text evidence="3">The sequence shown here is derived from an EMBL/GenBank/DDBJ whole genome shotgun (WGS) entry which is preliminary data.</text>
</comment>
<protein>
    <recommendedName>
        <fullName evidence="5">Receptor expression-enhancing protein</fullName>
    </recommendedName>
</protein>
<evidence type="ECO:0000313" key="3">
    <source>
        <dbReference type="EMBL" id="KAK8730463.1"/>
    </source>
</evidence>
<accession>A0AAW0WSS0</accession>
<dbReference type="GO" id="GO:0071786">
    <property type="term" value="P:endoplasmic reticulum tubular network organization"/>
    <property type="evidence" value="ECO:0007669"/>
    <property type="project" value="TreeGrafter"/>
</dbReference>
<evidence type="ECO:0000256" key="2">
    <source>
        <dbReference type="SAM" id="Phobius"/>
    </source>
</evidence>
<reference evidence="3 4" key="1">
    <citation type="journal article" date="2024" name="BMC Genomics">
        <title>Genome assembly of redclaw crayfish (Cherax quadricarinatus) provides insights into its immune adaptation and hypoxia tolerance.</title>
        <authorList>
            <person name="Liu Z."/>
            <person name="Zheng J."/>
            <person name="Li H."/>
            <person name="Fang K."/>
            <person name="Wang S."/>
            <person name="He J."/>
            <person name="Zhou D."/>
            <person name="Weng S."/>
            <person name="Chi M."/>
            <person name="Gu Z."/>
            <person name="He J."/>
            <person name="Li F."/>
            <person name="Wang M."/>
        </authorList>
    </citation>
    <scope>NUCLEOTIDE SEQUENCE [LARGE SCALE GENOMIC DNA]</scope>
    <source>
        <strain evidence="3">ZL_2023a</strain>
    </source>
</reference>
<feature type="compositionally biased region" description="Low complexity" evidence="1">
    <location>
        <begin position="227"/>
        <end position="237"/>
    </location>
</feature>
<feature type="compositionally biased region" description="Polar residues" evidence="1">
    <location>
        <begin position="368"/>
        <end position="379"/>
    </location>
</feature>
<feature type="compositionally biased region" description="Low complexity" evidence="1">
    <location>
        <begin position="334"/>
        <end position="348"/>
    </location>
</feature>
<feature type="region of interest" description="Disordered" evidence="1">
    <location>
        <begin position="334"/>
        <end position="404"/>
    </location>
</feature>
<evidence type="ECO:0008006" key="5">
    <source>
        <dbReference type="Google" id="ProtNLM"/>
    </source>
</evidence>
<dbReference type="GO" id="GO:0005881">
    <property type="term" value="C:cytoplasmic microtubule"/>
    <property type="evidence" value="ECO:0007669"/>
    <property type="project" value="TreeGrafter"/>
</dbReference>
<gene>
    <name evidence="3" type="ORF">OTU49_008020</name>
</gene>
<dbReference type="EMBL" id="JARKIK010000064">
    <property type="protein sequence ID" value="KAK8730463.1"/>
    <property type="molecule type" value="Genomic_DNA"/>
</dbReference>
<feature type="transmembrane region" description="Helical" evidence="2">
    <location>
        <begin position="61"/>
        <end position="85"/>
    </location>
</feature>
<keyword evidence="2" id="KW-0472">Membrane</keyword>
<proteinExistence type="predicted"/>
<dbReference type="GO" id="GO:0071782">
    <property type="term" value="C:endoplasmic reticulum tubular network"/>
    <property type="evidence" value="ECO:0007669"/>
    <property type="project" value="TreeGrafter"/>
</dbReference>
<keyword evidence="4" id="KW-1185">Reference proteome</keyword>
<dbReference type="GO" id="GO:0008017">
    <property type="term" value="F:microtubule binding"/>
    <property type="evidence" value="ECO:0007669"/>
    <property type="project" value="TreeGrafter"/>
</dbReference>
<dbReference type="InterPro" id="IPR004345">
    <property type="entry name" value="TB2_DP1_HVA22"/>
</dbReference>